<dbReference type="SUPFAM" id="SSF52540">
    <property type="entry name" value="P-loop containing nucleoside triphosphate hydrolases"/>
    <property type="match status" value="1"/>
</dbReference>
<evidence type="ECO:0000313" key="1">
    <source>
        <dbReference type="EMBL" id="RKT74410.1"/>
    </source>
</evidence>
<dbReference type="EMBL" id="RBXR01000001">
    <property type="protein sequence ID" value="RKT74410.1"/>
    <property type="molecule type" value="Genomic_DNA"/>
</dbReference>
<dbReference type="AlphaFoldDB" id="A0A495XJ55"/>
<sequence length="718" mass="77088">MIVRSGEGSGVNTNNSVSGGTVTGLVQAGVLNGGVQVFESPRLPVPHNLPPTTAHFVGRSDHLDRLTRLAGASGGSRICVVDGAPGVGKTTFAVRWGGSVRDLFPDGQVYVDLHGFDPRRPAVEAGAAVRMVLDALHVPARSIPPDPDGRGAYLRSVVDGRDLLLILDNVRDSEQVSPLLPGSPQCFTVVTARHRLDGLMIHHGAERLTLGPLAEPEAADLLTRYVGRDKVDAARSAVATAIAACAGHPLALSVVAARAAADPDLPLQAIVDELQDRHTGLDALRLTDAVDFRAVFELSYEHLSRPLAAAFRDLAVHKGTAIDVRAAAAVTAHDLPGARRVLDELVRRHLVDRVGGGRHALHGLTHVYGAEKSRTTDGTAHRDGAVRAWLNHQLHAAASADRLINPHRRAIPLEPCARPELLPSIADRAAALRWFAEEYDNVLAAIATATEVDLHPYTWQLAWVMSNFAYTGARWQDWISTHLDAVDAVRREGDRHVEVRLRQSLARAYCENGDYERSTAQFRAALDILDRLDDPPGRANAINGLSGVELRSGAFDKALDTALHALSLYAALDDDAGTASTYSLLGRASLAMGRLEEADRYHGLAHALYLRSGNSYGLAHVADCRAELALASGQVDRAALLLREAAEAHFTVGNRHHAARSCRKFTTLLGLPAPVALDRVIASLEADRVPTAREFTSLLDEVFGSSLNLSRDEPPAQP</sequence>
<accession>A0A495XJ55</accession>
<keyword evidence="2" id="KW-1185">Reference proteome</keyword>
<dbReference type="Gene3D" id="1.25.40.10">
    <property type="entry name" value="Tetratricopeptide repeat domain"/>
    <property type="match status" value="1"/>
</dbReference>
<reference evidence="1 2" key="1">
    <citation type="submission" date="2018-10" db="EMBL/GenBank/DDBJ databases">
        <title>Sequencing the genomes of 1000 actinobacteria strains.</title>
        <authorList>
            <person name="Klenk H.-P."/>
        </authorList>
    </citation>
    <scope>NUCLEOTIDE SEQUENCE [LARGE SCALE GENOMIC DNA]</scope>
    <source>
        <strain evidence="1 2">DSM 43911</strain>
    </source>
</reference>
<dbReference type="Gene3D" id="3.40.50.300">
    <property type="entry name" value="P-loop containing nucleotide triphosphate hydrolases"/>
    <property type="match status" value="1"/>
</dbReference>
<protein>
    <submittedName>
        <fullName evidence="1">Putative ATPase</fullName>
    </submittedName>
</protein>
<dbReference type="PANTHER" id="PTHR47691">
    <property type="entry name" value="REGULATOR-RELATED"/>
    <property type="match status" value="1"/>
</dbReference>
<evidence type="ECO:0000313" key="2">
    <source>
        <dbReference type="Proteomes" id="UP000272729"/>
    </source>
</evidence>
<dbReference type="Proteomes" id="UP000272729">
    <property type="component" value="Unassembled WGS sequence"/>
</dbReference>
<dbReference type="Pfam" id="PF13424">
    <property type="entry name" value="TPR_12"/>
    <property type="match status" value="1"/>
</dbReference>
<dbReference type="SUPFAM" id="SSF48452">
    <property type="entry name" value="TPR-like"/>
    <property type="match status" value="1"/>
</dbReference>
<name>A0A495XJ55_9PSEU</name>
<organism evidence="1 2">
    <name type="scientific">Saccharothrix variisporea</name>
    <dbReference type="NCBI Taxonomy" id="543527"/>
    <lineage>
        <taxon>Bacteria</taxon>
        <taxon>Bacillati</taxon>
        <taxon>Actinomycetota</taxon>
        <taxon>Actinomycetes</taxon>
        <taxon>Pseudonocardiales</taxon>
        <taxon>Pseudonocardiaceae</taxon>
        <taxon>Saccharothrix</taxon>
    </lineage>
</organism>
<dbReference type="InterPro" id="IPR027417">
    <property type="entry name" value="P-loop_NTPase"/>
</dbReference>
<dbReference type="PANTHER" id="PTHR47691:SF3">
    <property type="entry name" value="HTH-TYPE TRANSCRIPTIONAL REGULATOR RV0890C-RELATED"/>
    <property type="match status" value="1"/>
</dbReference>
<gene>
    <name evidence="1" type="ORF">DFJ66_7765</name>
</gene>
<comment type="caution">
    <text evidence="1">The sequence shown here is derived from an EMBL/GenBank/DDBJ whole genome shotgun (WGS) entry which is preliminary data.</text>
</comment>
<dbReference type="InterPro" id="IPR011990">
    <property type="entry name" value="TPR-like_helical_dom_sf"/>
</dbReference>
<dbReference type="PRINTS" id="PR00364">
    <property type="entry name" value="DISEASERSIST"/>
</dbReference>
<proteinExistence type="predicted"/>